<keyword evidence="1" id="KW-1133">Transmembrane helix</keyword>
<feature type="transmembrane region" description="Helical" evidence="1">
    <location>
        <begin position="61"/>
        <end position="82"/>
    </location>
</feature>
<protein>
    <submittedName>
        <fullName evidence="2">Uncharacterized protein</fullName>
    </submittedName>
</protein>
<dbReference type="Proteomes" id="UP000277928">
    <property type="component" value="Unassembled WGS sequence"/>
</dbReference>
<proteinExistence type="predicted"/>
<evidence type="ECO:0000256" key="1">
    <source>
        <dbReference type="SAM" id="Phobius"/>
    </source>
</evidence>
<sequence length="180" mass="20902">MHVEMPFLKIDFSSHGSSNHIQKHLRIQFARYFRPVRLVLALLCCRIACLKQKDQRHRWLAVCHTAFIILFLIIALLISITQFWCGIRTNPPDVAVTILQLQGVLNLCFLIYWDRYSISDQLRQRLQTTSTGIGVLRRKTLLDNIHHGALIFGTITAIFMITYKILQIIANNYSPVNIER</sequence>
<reference evidence="2 3" key="1">
    <citation type="submission" date="2018-08" db="EMBL/GenBank/DDBJ databases">
        <authorList>
            <person name="Laetsch R D."/>
            <person name="Stevens L."/>
            <person name="Kumar S."/>
            <person name="Blaxter L. M."/>
        </authorList>
    </citation>
    <scope>NUCLEOTIDE SEQUENCE [LARGE SCALE GENOMIC DNA]</scope>
</reference>
<feature type="transmembrane region" description="Helical" evidence="1">
    <location>
        <begin position="148"/>
        <end position="170"/>
    </location>
</feature>
<name>A0A3P6VAU2_LITSI</name>
<organism evidence="2 3">
    <name type="scientific">Litomosoides sigmodontis</name>
    <name type="common">Filarial nematode worm</name>
    <dbReference type="NCBI Taxonomy" id="42156"/>
    <lineage>
        <taxon>Eukaryota</taxon>
        <taxon>Metazoa</taxon>
        <taxon>Ecdysozoa</taxon>
        <taxon>Nematoda</taxon>
        <taxon>Chromadorea</taxon>
        <taxon>Rhabditida</taxon>
        <taxon>Spirurina</taxon>
        <taxon>Spiruromorpha</taxon>
        <taxon>Filarioidea</taxon>
        <taxon>Onchocercidae</taxon>
        <taxon>Litomosoides</taxon>
    </lineage>
</organism>
<gene>
    <name evidence="2" type="ORF">NLS_LOCUS8142</name>
</gene>
<keyword evidence="1" id="KW-0812">Transmembrane</keyword>
<dbReference type="EMBL" id="UYRX01000966">
    <property type="protein sequence ID" value="VDK87411.1"/>
    <property type="molecule type" value="Genomic_DNA"/>
</dbReference>
<dbReference type="OMA" id="ILRIIAN"/>
<feature type="transmembrane region" description="Helical" evidence="1">
    <location>
        <begin position="94"/>
        <end position="113"/>
    </location>
</feature>
<dbReference type="AlphaFoldDB" id="A0A3P6VAU2"/>
<dbReference type="OrthoDB" id="5917644at2759"/>
<evidence type="ECO:0000313" key="3">
    <source>
        <dbReference type="Proteomes" id="UP000277928"/>
    </source>
</evidence>
<keyword evidence="1" id="KW-0472">Membrane</keyword>
<accession>A0A3P6VAU2</accession>
<evidence type="ECO:0000313" key="2">
    <source>
        <dbReference type="EMBL" id="VDK87411.1"/>
    </source>
</evidence>
<keyword evidence="3" id="KW-1185">Reference proteome</keyword>